<feature type="coiled-coil region" evidence="1">
    <location>
        <begin position="318"/>
        <end position="352"/>
    </location>
</feature>
<accession>A0A4V6A6R8</accession>
<proteinExistence type="predicted"/>
<dbReference type="Proteomes" id="UP000298663">
    <property type="component" value="Unassembled WGS sequence"/>
</dbReference>
<gene>
    <name evidence="3" type="ORF">L596_009519</name>
</gene>
<evidence type="ECO:0000256" key="1">
    <source>
        <dbReference type="SAM" id="Coils"/>
    </source>
</evidence>
<feature type="coiled-coil region" evidence="1">
    <location>
        <begin position="195"/>
        <end position="222"/>
    </location>
</feature>
<name>A0A4V6A6R8_STECR</name>
<protein>
    <submittedName>
        <fullName evidence="3">Uncharacterized protein</fullName>
    </submittedName>
</protein>
<evidence type="ECO:0000256" key="2">
    <source>
        <dbReference type="SAM" id="MobiDB-lite"/>
    </source>
</evidence>
<dbReference type="STRING" id="34508.A0A4V6A6R8"/>
<dbReference type="AlphaFoldDB" id="A0A4V6A6R8"/>
<reference evidence="3 4" key="1">
    <citation type="journal article" date="2015" name="Genome Biol.">
        <title>Comparative genomics of Steinernema reveals deeply conserved gene regulatory networks.</title>
        <authorList>
            <person name="Dillman A.R."/>
            <person name="Macchietto M."/>
            <person name="Porter C.F."/>
            <person name="Rogers A."/>
            <person name="Williams B."/>
            <person name="Antoshechkin I."/>
            <person name="Lee M.M."/>
            <person name="Goodwin Z."/>
            <person name="Lu X."/>
            <person name="Lewis E.E."/>
            <person name="Goodrich-Blair H."/>
            <person name="Stock S.P."/>
            <person name="Adams B.J."/>
            <person name="Sternberg P.W."/>
            <person name="Mortazavi A."/>
        </authorList>
    </citation>
    <scope>NUCLEOTIDE SEQUENCE [LARGE SCALE GENOMIC DNA]</scope>
    <source>
        <strain evidence="3 4">ALL</strain>
    </source>
</reference>
<sequence>MVDILTDQNEYWKRESEKWKIEAEELKSFLVDVENETELKSMLGNMERRFLQALGEQTDSFQEKMLTERQIKRIQKEYGSRKREWAAEKRRLVNIVMNLQISIQRMRRSGMNGITTDQLVMLKEKMDDLGEKEVKIAERMATTEKERQQITIQLVNVESLRNSMETIVENRGDLIKIQRILQADQFNTKRMTVEVKQLKAQLIQVQKDVTLKEAQIEDLTKQNNELILASMNVELYTSKDRREFERVAKTVEMTAEGHSALELPIWRDESEPDDLTARSSVIESDRSRIPKTRTIFYDNSRDFEKQVRQIKETARLCIQNYKEQVAQKDEQLEKYRKLLEDYKTQVQELQDTPTVVTKIVEPPRLLKKSSEIVNNHELEDKEREILSLRNEILDLEAANARLGDSMRSLMSKQKIKKFSTGMQTEVDESEPIKIDIRSPPPAPKSDSGSTYNVKRVDTTWKSDERDVVAAQLRIEIKRLKTRNSHLVKANKELSEACETIKKETYAKIESRYGTSPTEADLERVESQLEMTRKELKSRDLTIRSLKSEIVQLQQHSKIFEGKNQKDQVERWNERKRREEQIDSLKRRVRDLEESLQSTQQLLERRDRRIDQLTKDSTIISTKTEEIRTMKADLRRQKEEITLKEVKYVAEIDSYWQRFTSLADQMSALQKENSKLKHKKVIIRMQEDFSCQVELTSTRKASPVGSPKTIIELPKLWNQSEETSSRVNEDIHTISRKLRITELRLSEMTERFDSLKIQYSQLEINYNTILRLERERKSDGSAALAVLKDKLVAKDKQVEQQRQKIDEMERKSWAAKML</sequence>
<organism evidence="3 4">
    <name type="scientific">Steinernema carpocapsae</name>
    <name type="common">Entomopathogenic nematode</name>
    <dbReference type="NCBI Taxonomy" id="34508"/>
    <lineage>
        <taxon>Eukaryota</taxon>
        <taxon>Metazoa</taxon>
        <taxon>Ecdysozoa</taxon>
        <taxon>Nematoda</taxon>
        <taxon>Chromadorea</taxon>
        <taxon>Rhabditida</taxon>
        <taxon>Tylenchina</taxon>
        <taxon>Panagrolaimomorpha</taxon>
        <taxon>Strongyloidoidea</taxon>
        <taxon>Steinernematidae</taxon>
        <taxon>Steinernema</taxon>
    </lineage>
</organism>
<comment type="caution">
    <text evidence="3">The sequence shown here is derived from an EMBL/GenBank/DDBJ whole genome shotgun (WGS) entry which is preliminary data.</text>
</comment>
<feature type="coiled-coil region" evidence="1">
    <location>
        <begin position="574"/>
        <end position="678"/>
    </location>
</feature>
<reference evidence="3 4" key="2">
    <citation type="journal article" date="2019" name="G3 (Bethesda)">
        <title>Hybrid Assembly of the Genome of the Entomopathogenic Nematode Steinernema carpocapsae Identifies the X-Chromosome.</title>
        <authorList>
            <person name="Serra L."/>
            <person name="Macchietto M."/>
            <person name="Macias-Munoz A."/>
            <person name="McGill C.J."/>
            <person name="Rodriguez I.M."/>
            <person name="Rodriguez B."/>
            <person name="Murad R."/>
            <person name="Mortazavi A."/>
        </authorList>
    </citation>
    <scope>NUCLEOTIDE SEQUENCE [LARGE SCALE GENOMIC DNA]</scope>
    <source>
        <strain evidence="3 4">ALL</strain>
    </source>
</reference>
<dbReference type="EMBL" id="AZBU02000002">
    <property type="protein sequence ID" value="TKR95335.1"/>
    <property type="molecule type" value="Genomic_DNA"/>
</dbReference>
<evidence type="ECO:0000313" key="3">
    <source>
        <dbReference type="EMBL" id="TKR95335.1"/>
    </source>
</evidence>
<dbReference type="OrthoDB" id="5864070at2759"/>
<feature type="region of interest" description="Disordered" evidence="2">
    <location>
        <begin position="420"/>
        <end position="451"/>
    </location>
</feature>
<keyword evidence="1" id="KW-0175">Coiled coil</keyword>
<evidence type="ECO:0000313" key="4">
    <source>
        <dbReference type="Proteomes" id="UP000298663"/>
    </source>
</evidence>
<feature type="coiled-coil region" evidence="1">
    <location>
        <begin position="469"/>
        <end position="496"/>
    </location>
</feature>
<keyword evidence="4" id="KW-1185">Reference proteome</keyword>
<feature type="coiled-coil region" evidence="1">
    <location>
        <begin position="744"/>
        <end position="810"/>
    </location>
</feature>